<keyword evidence="1" id="KW-0732">Signal</keyword>
<proteinExistence type="predicted"/>
<feature type="signal peptide" evidence="1">
    <location>
        <begin position="1"/>
        <end position="22"/>
    </location>
</feature>
<sequence length="83" mass="9227">MVSTKVLAIIAMVATLITLCTSMPWTFSQPELLMMGYDYPMRVAPAPMDTQNTEQGLQHRMWAPWSYAAPAGRGRFHTGGSSY</sequence>
<organism evidence="2 3">
    <name type="scientific">Allacma fusca</name>
    <dbReference type="NCBI Taxonomy" id="39272"/>
    <lineage>
        <taxon>Eukaryota</taxon>
        <taxon>Metazoa</taxon>
        <taxon>Ecdysozoa</taxon>
        <taxon>Arthropoda</taxon>
        <taxon>Hexapoda</taxon>
        <taxon>Collembola</taxon>
        <taxon>Symphypleona</taxon>
        <taxon>Sminthuridae</taxon>
        <taxon>Allacma</taxon>
    </lineage>
</organism>
<dbReference type="AlphaFoldDB" id="A0A8J2LM84"/>
<dbReference type="Proteomes" id="UP000708208">
    <property type="component" value="Unassembled WGS sequence"/>
</dbReference>
<comment type="caution">
    <text evidence="2">The sequence shown here is derived from an EMBL/GenBank/DDBJ whole genome shotgun (WGS) entry which is preliminary data.</text>
</comment>
<dbReference type="EMBL" id="CAJVCH010570301">
    <property type="protein sequence ID" value="CAG7834608.1"/>
    <property type="molecule type" value="Genomic_DNA"/>
</dbReference>
<gene>
    <name evidence="2" type="ORF">AFUS01_LOCUS44093</name>
</gene>
<accession>A0A8J2LM84</accession>
<name>A0A8J2LM84_9HEXA</name>
<evidence type="ECO:0000313" key="3">
    <source>
        <dbReference type="Proteomes" id="UP000708208"/>
    </source>
</evidence>
<evidence type="ECO:0000256" key="1">
    <source>
        <dbReference type="SAM" id="SignalP"/>
    </source>
</evidence>
<evidence type="ECO:0008006" key="4">
    <source>
        <dbReference type="Google" id="ProtNLM"/>
    </source>
</evidence>
<protein>
    <recommendedName>
        <fullName evidence="4">Secreted protein</fullName>
    </recommendedName>
</protein>
<keyword evidence="3" id="KW-1185">Reference proteome</keyword>
<evidence type="ECO:0000313" key="2">
    <source>
        <dbReference type="EMBL" id="CAG7834608.1"/>
    </source>
</evidence>
<feature type="chain" id="PRO_5035181227" description="Secreted protein" evidence="1">
    <location>
        <begin position="23"/>
        <end position="83"/>
    </location>
</feature>
<reference evidence="2" key="1">
    <citation type="submission" date="2021-06" db="EMBL/GenBank/DDBJ databases">
        <authorList>
            <person name="Hodson N. C."/>
            <person name="Mongue J. A."/>
            <person name="Jaron S. K."/>
        </authorList>
    </citation>
    <scope>NUCLEOTIDE SEQUENCE</scope>
</reference>